<sequence>MSGLFGCFCLDEKKDGLGMDQEGDNTILAIDLYNKGTVAQAKGNLEEAINFYKQSISLDGENFKAFYNLGSALQETAAGLQQAAAAAGAGVGAGFDRARRRTVLDACAAYEQAIDLKEDHVLAHYNLGYIRHQLGQHARALHHLEEAARLDPADVDTFIMIGNILRETRRFPEAVERYRAAAAIDGGCVMALYNLANTLHDLRRFDEAIKYFLQALDLEPNLTHAHFNLGISYQAKQDIENAFQAYSRAAKLDPGFEDARAAAQRMKRKLDGRQHSQSTSSYYSQNDRQNASGEYNRDQDSDPGKQNGGRG</sequence>
<feature type="compositionally biased region" description="Low complexity" evidence="4">
    <location>
        <begin position="276"/>
        <end position="285"/>
    </location>
</feature>
<dbReference type="InterPro" id="IPR013105">
    <property type="entry name" value="TPR_2"/>
</dbReference>
<dbReference type="PROSITE" id="PS50005">
    <property type="entry name" value="TPR"/>
    <property type="match status" value="4"/>
</dbReference>
<reference evidence="5" key="1">
    <citation type="submission" date="2021-01" db="EMBL/GenBank/DDBJ databases">
        <authorList>
            <person name="Corre E."/>
            <person name="Pelletier E."/>
            <person name="Niang G."/>
            <person name="Scheremetjew M."/>
            <person name="Finn R."/>
            <person name="Kale V."/>
            <person name="Holt S."/>
            <person name="Cochrane G."/>
            <person name="Meng A."/>
            <person name="Brown T."/>
            <person name="Cohen L."/>
        </authorList>
    </citation>
    <scope>NUCLEOTIDE SEQUENCE</scope>
    <source>
        <strain evidence="5">CCMP3107</strain>
    </source>
</reference>
<feature type="repeat" description="TPR" evidence="3">
    <location>
        <begin position="223"/>
        <end position="256"/>
    </location>
</feature>
<dbReference type="AlphaFoldDB" id="A0A7S4DBA7"/>
<accession>A0A7S4DBA7</accession>
<feature type="repeat" description="TPR" evidence="3">
    <location>
        <begin position="189"/>
        <end position="222"/>
    </location>
</feature>
<dbReference type="Pfam" id="PF00515">
    <property type="entry name" value="TPR_1"/>
    <property type="match status" value="1"/>
</dbReference>
<protein>
    <recommendedName>
        <fullName evidence="6">UDP-N-acetylglucosamine--peptide N-acetylglucosaminyltransferase SPINDLY</fullName>
    </recommendedName>
</protein>
<gene>
    <name evidence="5" type="ORF">HAKA00212_LOCUS17892</name>
</gene>
<dbReference type="Pfam" id="PF13414">
    <property type="entry name" value="TPR_11"/>
    <property type="match status" value="2"/>
</dbReference>
<feature type="repeat" description="TPR" evidence="3">
    <location>
        <begin position="121"/>
        <end position="154"/>
    </location>
</feature>
<dbReference type="GO" id="GO:0097363">
    <property type="term" value="F:protein O-acetylglucosaminyltransferase activity"/>
    <property type="evidence" value="ECO:0007669"/>
    <property type="project" value="TreeGrafter"/>
</dbReference>
<feature type="repeat" description="TPR" evidence="3">
    <location>
        <begin position="29"/>
        <end position="62"/>
    </location>
</feature>
<keyword evidence="1" id="KW-0677">Repeat</keyword>
<dbReference type="InterPro" id="IPR019734">
    <property type="entry name" value="TPR_rpt"/>
</dbReference>
<evidence type="ECO:0000256" key="4">
    <source>
        <dbReference type="SAM" id="MobiDB-lite"/>
    </source>
</evidence>
<dbReference type="SMART" id="SM00671">
    <property type="entry name" value="SEL1"/>
    <property type="match status" value="3"/>
</dbReference>
<dbReference type="SUPFAM" id="SSF48452">
    <property type="entry name" value="TPR-like"/>
    <property type="match status" value="1"/>
</dbReference>
<dbReference type="InterPro" id="IPR011990">
    <property type="entry name" value="TPR-like_helical_dom_sf"/>
</dbReference>
<evidence type="ECO:0000256" key="1">
    <source>
        <dbReference type="ARBA" id="ARBA00022737"/>
    </source>
</evidence>
<proteinExistence type="predicted"/>
<name>A0A7S4DBA7_HETAK</name>
<evidence type="ECO:0000313" key="5">
    <source>
        <dbReference type="EMBL" id="CAE0639078.1"/>
    </source>
</evidence>
<dbReference type="Gene3D" id="1.25.40.10">
    <property type="entry name" value="Tetratricopeptide repeat domain"/>
    <property type="match status" value="3"/>
</dbReference>
<dbReference type="InterPro" id="IPR006597">
    <property type="entry name" value="Sel1-like"/>
</dbReference>
<dbReference type="Pfam" id="PF07719">
    <property type="entry name" value="TPR_2"/>
    <property type="match status" value="1"/>
</dbReference>
<dbReference type="PANTHER" id="PTHR44366:SF1">
    <property type="entry name" value="UDP-N-ACETYLGLUCOSAMINE--PEPTIDE N-ACETYLGLUCOSAMINYLTRANSFERASE 110 KDA SUBUNIT"/>
    <property type="match status" value="1"/>
</dbReference>
<organism evidence="5">
    <name type="scientific">Heterosigma akashiwo</name>
    <name type="common">Chromophytic alga</name>
    <name type="synonym">Heterosigma carterae</name>
    <dbReference type="NCBI Taxonomy" id="2829"/>
    <lineage>
        <taxon>Eukaryota</taxon>
        <taxon>Sar</taxon>
        <taxon>Stramenopiles</taxon>
        <taxon>Ochrophyta</taxon>
        <taxon>Raphidophyceae</taxon>
        <taxon>Chattonellales</taxon>
        <taxon>Chattonellaceae</taxon>
        <taxon>Heterosigma</taxon>
    </lineage>
</organism>
<dbReference type="PROSITE" id="PS50293">
    <property type="entry name" value="TPR_REGION"/>
    <property type="match status" value="2"/>
</dbReference>
<evidence type="ECO:0008006" key="6">
    <source>
        <dbReference type="Google" id="ProtNLM"/>
    </source>
</evidence>
<feature type="region of interest" description="Disordered" evidence="4">
    <location>
        <begin position="261"/>
        <end position="311"/>
    </location>
</feature>
<evidence type="ECO:0000256" key="2">
    <source>
        <dbReference type="ARBA" id="ARBA00022803"/>
    </source>
</evidence>
<evidence type="ECO:0000256" key="3">
    <source>
        <dbReference type="PROSITE-ProRule" id="PRU00339"/>
    </source>
</evidence>
<dbReference type="EMBL" id="HBIU01039297">
    <property type="protein sequence ID" value="CAE0639078.1"/>
    <property type="molecule type" value="Transcribed_RNA"/>
</dbReference>
<dbReference type="SMART" id="SM00028">
    <property type="entry name" value="TPR"/>
    <property type="match status" value="5"/>
</dbReference>
<keyword evidence="2 3" id="KW-0802">TPR repeat</keyword>
<dbReference type="InterPro" id="IPR037919">
    <property type="entry name" value="OGT"/>
</dbReference>
<dbReference type="GO" id="GO:0006493">
    <property type="term" value="P:protein O-linked glycosylation"/>
    <property type="evidence" value="ECO:0007669"/>
    <property type="project" value="InterPro"/>
</dbReference>
<dbReference type="PANTHER" id="PTHR44366">
    <property type="entry name" value="UDP-N-ACETYLGLUCOSAMINE--PEPTIDE N-ACETYLGLUCOSAMINYLTRANSFERASE 110 KDA SUBUNIT"/>
    <property type="match status" value="1"/>
</dbReference>